<keyword evidence="1" id="KW-1133">Transmembrane helix</keyword>
<keyword evidence="1" id="KW-0472">Membrane</keyword>
<dbReference type="EMBL" id="MNAD01001225">
    <property type="protein sequence ID" value="OJT07054.1"/>
    <property type="molecule type" value="Genomic_DNA"/>
</dbReference>
<keyword evidence="3" id="KW-1185">Reference proteome</keyword>
<reference evidence="2 3" key="1">
    <citation type="submission" date="2016-10" db="EMBL/GenBank/DDBJ databases">
        <title>Genome sequence of the basidiomycete white-rot fungus Trametes pubescens.</title>
        <authorList>
            <person name="Makela M.R."/>
            <person name="Granchi Z."/>
            <person name="Peng M."/>
            <person name="De Vries R.P."/>
            <person name="Grigoriev I."/>
            <person name="Riley R."/>
            <person name="Hilden K."/>
        </authorList>
    </citation>
    <scope>NUCLEOTIDE SEQUENCE [LARGE SCALE GENOMIC DNA]</scope>
    <source>
        <strain evidence="2 3">FBCC735</strain>
    </source>
</reference>
<comment type="caution">
    <text evidence="2">The sequence shown here is derived from an EMBL/GenBank/DDBJ whole genome shotgun (WGS) entry which is preliminary data.</text>
</comment>
<evidence type="ECO:0000256" key="1">
    <source>
        <dbReference type="SAM" id="Phobius"/>
    </source>
</evidence>
<proteinExistence type="predicted"/>
<evidence type="ECO:0000313" key="2">
    <source>
        <dbReference type="EMBL" id="OJT07054.1"/>
    </source>
</evidence>
<sequence>MKLDLSWQRLGQLTVKAIGVACGLLTVTLLFVVSWGGSYPSYDPNPPVLIPREGDVWHVGELHTVEW</sequence>
<gene>
    <name evidence="2" type="ORF">TRAPUB_2086</name>
</gene>
<dbReference type="STRING" id="154538.A0A1M2VHH3"/>
<accession>A0A1M2VHH3</accession>
<protein>
    <submittedName>
        <fullName evidence="2">Uncharacterized protein</fullName>
    </submittedName>
</protein>
<name>A0A1M2VHH3_TRAPU</name>
<dbReference type="AlphaFoldDB" id="A0A1M2VHH3"/>
<feature type="transmembrane region" description="Helical" evidence="1">
    <location>
        <begin position="12"/>
        <end position="35"/>
    </location>
</feature>
<dbReference type="Proteomes" id="UP000184267">
    <property type="component" value="Unassembled WGS sequence"/>
</dbReference>
<keyword evidence="1" id="KW-0812">Transmembrane</keyword>
<dbReference type="OrthoDB" id="2743671at2759"/>
<organism evidence="2 3">
    <name type="scientific">Trametes pubescens</name>
    <name type="common">White-rot fungus</name>
    <dbReference type="NCBI Taxonomy" id="154538"/>
    <lineage>
        <taxon>Eukaryota</taxon>
        <taxon>Fungi</taxon>
        <taxon>Dikarya</taxon>
        <taxon>Basidiomycota</taxon>
        <taxon>Agaricomycotina</taxon>
        <taxon>Agaricomycetes</taxon>
        <taxon>Polyporales</taxon>
        <taxon>Polyporaceae</taxon>
        <taxon>Trametes</taxon>
    </lineage>
</organism>
<evidence type="ECO:0000313" key="3">
    <source>
        <dbReference type="Proteomes" id="UP000184267"/>
    </source>
</evidence>